<dbReference type="RefSeq" id="WP_163235628.1">
    <property type="nucleotide sequence ID" value="NZ_CP048617.1"/>
</dbReference>
<gene>
    <name evidence="1" type="ORF">G3A45_11270</name>
</gene>
<proteinExistence type="predicted"/>
<dbReference type="EMBL" id="CP048617">
    <property type="protein sequence ID" value="QIB27813.1"/>
    <property type="molecule type" value="Genomic_DNA"/>
</dbReference>
<evidence type="ECO:0000313" key="1">
    <source>
        <dbReference type="EMBL" id="QIB27813.1"/>
    </source>
</evidence>
<protein>
    <submittedName>
        <fullName evidence="1">Uncharacterized protein</fullName>
    </submittedName>
</protein>
<name>A0A6P1YGC0_9FIRM</name>
<dbReference type="KEGG" id="cazo:G3A45_11270"/>
<dbReference type="AlphaFoldDB" id="A0A6P1YGC0"/>
<sequence length="151" mass="17652">MKKSILFILISIYIFTLGCSVSNSDSILNVIGLDKFCQDYEVTIFYALSATGEKIMLTKEFCNEFEDLLSEMKCHSIKELDPHDFEVGSYIVFSFYKNQELITYLTWHNPDSTKLIMHTSNPSTKYFVLEINSNDMNKLRNFVDRVYKELH</sequence>
<organism evidence="1 2">
    <name type="scientific">Caloranaerobacter azorensis</name>
    <dbReference type="NCBI Taxonomy" id="116090"/>
    <lineage>
        <taxon>Bacteria</taxon>
        <taxon>Bacillati</taxon>
        <taxon>Bacillota</taxon>
        <taxon>Tissierellia</taxon>
        <taxon>Tissierellales</taxon>
        <taxon>Thermohalobacteraceae</taxon>
        <taxon>Caloranaerobacter</taxon>
    </lineage>
</organism>
<reference evidence="1 2" key="1">
    <citation type="submission" date="2020-02" db="EMBL/GenBank/DDBJ databases">
        <title>Thermophilic hydrogen producing bacteria, Caloranaerobacter azorensis.</title>
        <authorList>
            <person name="Baek K."/>
        </authorList>
    </citation>
    <scope>NUCLEOTIDE SEQUENCE [LARGE SCALE GENOMIC DNA]</scope>
    <source>
        <strain evidence="1 2">T3-1</strain>
    </source>
</reference>
<dbReference type="Proteomes" id="UP000464452">
    <property type="component" value="Chromosome"/>
</dbReference>
<dbReference type="PROSITE" id="PS51257">
    <property type="entry name" value="PROKAR_LIPOPROTEIN"/>
    <property type="match status" value="1"/>
</dbReference>
<evidence type="ECO:0000313" key="2">
    <source>
        <dbReference type="Proteomes" id="UP000464452"/>
    </source>
</evidence>
<accession>A0A6P1YGC0</accession>